<proteinExistence type="predicted"/>
<dbReference type="AlphaFoldDB" id="A0A5B7JTX3"/>
<accession>A0A5B7JTX3</accession>
<reference evidence="2 3" key="1">
    <citation type="submission" date="2019-05" db="EMBL/GenBank/DDBJ databases">
        <title>Another draft genome of Portunus trituberculatus and its Hox gene families provides insights of decapod evolution.</title>
        <authorList>
            <person name="Jeong J.-H."/>
            <person name="Song I."/>
            <person name="Kim S."/>
            <person name="Choi T."/>
            <person name="Kim D."/>
            <person name="Ryu S."/>
            <person name="Kim W."/>
        </authorList>
    </citation>
    <scope>NUCLEOTIDE SEQUENCE [LARGE SCALE GENOMIC DNA]</scope>
    <source>
        <tissue evidence="2">Muscle</tissue>
    </source>
</reference>
<organism evidence="2 3">
    <name type="scientific">Portunus trituberculatus</name>
    <name type="common">Swimming crab</name>
    <name type="synonym">Neptunus trituberculatus</name>
    <dbReference type="NCBI Taxonomy" id="210409"/>
    <lineage>
        <taxon>Eukaryota</taxon>
        <taxon>Metazoa</taxon>
        <taxon>Ecdysozoa</taxon>
        <taxon>Arthropoda</taxon>
        <taxon>Crustacea</taxon>
        <taxon>Multicrustacea</taxon>
        <taxon>Malacostraca</taxon>
        <taxon>Eumalacostraca</taxon>
        <taxon>Eucarida</taxon>
        <taxon>Decapoda</taxon>
        <taxon>Pleocyemata</taxon>
        <taxon>Brachyura</taxon>
        <taxon>Eubrachyura</taxon>
        <taxon>Portunoidea</taxon>
        <taxon>Portunidae</taxon>
        <taxon>Portuninae</taxon>
        <taxon>Portunus</taxon>
    </lineage>
</organism>
<name>A0A5B7JTX3_PORTR</name>
<protein>
    <submittedName>
        <fullName evidence="2">Uncharacterized protein</fullName>
    </submittedName>
</protein>
<keyword evidence="3" id="KW-1185">Reference proteome</keyword>
<feature type="region of interest" description="Disordered" evidence="1">
    <location>
        <begin position="27"/>
        <end position="57"/>
    </location>
</feature>
<feature type="compositionally biased region" description="Polar residues" evidence="1">
    <location>
        <begin position="29"/>
        <end position="43"/>
    </location>
</feature>
<evidence type="ECO:0000313" key="2">
    <source>
        <dbReference type="EMBL" id="MPD00321.1"/>
    </source>
</evidence>
<sequence length="95" mass="10577">MYSLMTLQAHYPLTGCATIPQARRKSKRNVSLNAASENNSQGLCSPHHAPPLPRSHSSLSRHRGLLEGFLPQAPFLELSMFSVLFYIPGFIRDVN</sequence>
<dbReference type="EMBL" id="VSRR010122384">
    <property type="protein sequence ID" value="MPD00321.1"/>
    <property type="molecule type" value="Genomic_DNA"/>
</dbReference>
<evidence type="ECO:0000256" key="1">
    <source>
        <dbReference type="SAM" id="MobiDB-lite"/>
    </source>
</evidence>
<dbReference type="Proteomes" id="UP000324222">
    <property type="component" value="Unassembled WGS sequence"/>
</dbReference>
<evidence type="ECO:0000313" key="3">
    <source>
        <dbReference type="Proteomes" id="UP000324222"/>
    </source>
</evidence>
<gene>
    <name evidence="2" type="ORF">E2C01_095785</name>
</gene>
<comment type="caution">
    <text evidence="2">The sequence shown here is derived from an EMBL/GenBank/DDBJ whole genome shotgun (WGS) entry which is preliminary data.</text>
</comment>